<keyword evidence="3" id="KW-1185">Reference proteome</keyword>
<evidence type="ECO:0000313" key="2">
    <source>
        <dbReference type="EMBL" id="CAH2241008.1"/>
    </source>
</evidence>
<proteinExistence type="predicted"/>
<name>A0A8S4RRR3_9NEOP</name>
<evidence type="ECO:0000313" key="3">
    <source>
        <dbReference type="Proteomes" id="UP000838756"/>
    </source>
</evidence>
<dbReference type="EMBL" id="CAKXAJ010025562">
    <property type="protein sequence ID" value="CAH2241008.1"/>
    <property type="molecule type" value="Genomic_DNA"/>
</dbReference>
<organism evidence="2 3">
    <name type="scientific">Pararge aegeria aegeria</name>
    <dbReference type="NCBI Taxonomy" id="348720"/>
    <lineage>
        <taxon>Eukaryota</taxon>
        <taxon>Metazoa</taxon>
        <taxon>Ecdysozoa</taxon>
        <taxon>Arthropoda</taxon>
        <taxon>Hexapoda</taxon>
        <taxon>Insecta</taxon>
        <taxon>Pterygota</taxon>
        <taxon>Neoptera</taxon>
        <taxon>Endopterygota</taxon>
        <taxon>Lepidoptera</taxon>
        <taxon>Glossata</taxon>
        <taxon>Ditrysia</taxon>
        <taxon>Papilionoidea</taxon>
        <taxon>Nymphalidae</taxon>
        <taxon>Satyrinae</taxon>
        <taxon>Satyrini</taxon>
        <taxon>Parargina</taxon>
        <taxon>Pararge</taxon>
    </lineage>
</organism>
<sequence length="148" mass="16424">MQSANSVAAAVLDRFISNIACLASGESWAGWINPAGSRTSGTTSNGMFRPTKHGDKHTRKKKKNINRIYFGECAQELFDLVPPSHFYHPTASHRKDLHGRFTAVATSFLIRTARIWNALPASIFPSSYNMSTLKSRVNRHLLGKRAPP</sequence>
<reference evidence="2" key="1">
    <citation type="submission" date="2022-03" db="EMBL/GenBank/DDBJ databases">
        <authorList>
            <person name="Lindestad O."/>
        </authorList>
    </citation>
    <scope>NUCLEOTIDE SEQUENCE</scope>
</reference>
<feature type="compositionally biased region" description="Basic residues" evidence="1">
    <location>
        <begin position="50"/>
        <end position="59"/>
    </location>
</feature>
<protein>
    <submittedName>
        <fullName evidence="2">Jg4079 protein</fullName>
    </submittedName>
</protein>
<dbReference type="AlphaFoldDB" id="A0A8S4RRR3"/>
<feature type="region of interest" description="Disordered" evidence="1">
    <location>
        <begin position="40"/>
        <end position="59"/>
    </location>
</feature>
<evidence type="ECO:0000256" key="1">
    <source>
        <dbReference type="SAM" id="MobiDB-lite"/>
    </source>
</evidence>
<gene>
    <name evidence="2" type="primary">jg4079</name>
    <name evidence="2" type="ORF">PAEG_LOCUS17479</name>
</gene>
<accession>A0A8S4RRR3</accession>
<dbReference type="OrthoDB" id="6883380at2759"/>
<comment type="caution">
    <text evidence="2">The sequence shown here is derived from an EMBL/GenBank/DDBJ whole genome shotgun (WGS) entry which is preliminary data.</text>
</comment>
<dbReference type="Proteomes" id="UP000838756">
    <property type="component" value="Unassembled WGS sequence"/>
</dbReference>